<gene>
    <name evidence="1" type="ORF">FKW44_007519</name>
</gene>
<proteinExistence type="predicted"/>
<dbReference type="OrthoDB" id="413077at2759"/>
<dbReference type="Proteomes" id="UP000595437">
    <property type="component" value="Chromosome 5"/>
</dbReference>
<name>A0A7T8KEV8_CALRO</name>
<dbReference type="SUPFAM" id="SSF52518">
    <property type="entry name" value="Thiamin diphosphate-binding fold (THDP-binding)"/>
    <property type="match status" value="1"/>
</dbReference>
<evidence type="ECO:0000313" key="1">
    <source>
        <dbReference type="EMBL" id="QQP54629.1"/>
    </source>
</evidence>
<dbReference type="InterPro" id="IPR029061">
    <property type="entry name" value="THDP-binding"/>
</dbReference>
<evidence type="ECO:0008006" key="3">
    <source>
        <dbReference type="Google" id="ProtNLM"/>
    </source>
</evidence>
<dbReference type="AlphaFoldDB" id="A0A7T8KEV8"/>
<dbReference type="Gene3D" id="3.40.50.970">
    <property type="match status" value="1"/>
</dbReference>
<protein>
    <recommendedName>
        <fullName evidence="3">2-oxoglutarate dehydrogenase E1 component DHKTD1, mitochondrial</fullName>
    </recommendedName>
</protein>
<sequence>MPFYIIHALDNIEDVVMGMPHRGRLNVLTGMLDFPYSGVISKIKGNRELPLDLSGAGDVLSH</sequence>
<dbReference type="EMBL" id="CP045894">
    <property type="protein sequence ID" value="QQP54629.1"/>
    <property type="molecule type" value="Genomic_DNA"/>
</dbReference>
<keyword evidence="2" id="KW-1185">Reference proteome</keyword>
<evidence type="ECO:0000313" key="2">
    <source>
        <dbReference type="Proteomes" id="UP000595437"/>
    </source>
</evidence>
<accession>A0A7T8KEV8</accession>
<reference evidence="2" key="1">
    <citation type="submission" date="2021-01" db="EMBL/GenBank/DDBJ databases">
        <title>Caligus Genome Assembly.</title>
        <authorList>
            <person name="Gallardo-Escarate C."/>
        </authorList>
    </citation>
    <scope>NUCLEOTIDE SEQUENCE [LARGE SCALE GENOMIC DNA]</scope>
</reference>
<organism evidence="1 2">
    <name type="scientific">Caligus rogercresseyi</name>
    <name type="common">Sea louse</name>
    <dbReference type="NCBI Taxonomy" id="217165"/>
    <lineage>
        <taxon>Eukaryota</taxon>
        <taxon>Metazoa</taxon>
        <taxon>Ecdysozoa</taxon>
        <taxon>Arthropoda</taxon>
        <taxon>Crustacea</taxon>
        <taxon>Multicrustacea</taxon>
        <taxon>Hexanauplia</taxon>
        <taxon>Copepoda</taxon>
        <taxon>Siphonostomatoida</taxon>
        <taxon>Caligidae</taxon>
        <taxon>Caligus</taxon>
    </lineage>
</organism>